<feature type="chain" id="PRO_5004795910" description="Inhibitor of vertebrate lysozyme" evidence="1">
    <location>
        <begin position="30"/>
        <end position="142"/>
    </location>
</feature>
<dbReference type="HOGENOM" id="CLU_109262_1_0_4"/>
<evidence type="ECO:0008006" key="4">
    <source>
        <dbReference type="Google" id="ProtNLM"/>
    </source>
</evidence>
<accession>W0SK73</accession>
<dbReference type="InterPro" id="IPR036501">
    <property type="entry name" value="Inhibitor_vert_lysozyme_sf"/>
</dbReference>
<dbReference type="SUPFAM" id="SSF89872">
    <property type="entry name" value="Inhibitor of vertebrate lysozyme, Ivy"/>
    <property type="match status" value="1"/>
</dbReference>
<evidence type="ECO:0000313" key="3">
    <source>
        <dbReference type="Proteomes" id="UP000031637"/>
    </source>
</evidence>
<dbReference type="AlphaFoldDB" id="W0SK73"/>
<dbReference type="EMBL" id="AP012547">
    <property type="protein sequence ID" value="BAO31271.1"/>
    <property type="molecule type" value="Genomic_DNA"/>
</dbReference>
<dbReference type="Pfam" id="PF08816">
    <property type="entry name" value="Ivy"/>
    <property type="match status" value="1"/>
</dbReference>
<evidence type="ECO:0000313" key="2">
    <source>
        <dbReference type="EMBL" id="BAO31271.1"/>
    </source>
</evidence>
<keyword evidence="1" id="KW-0732">Signal</keyword>
<dbReference type="Gene3D" id="3.40.1420.10">
    <property type="entry name" value="Inhibitor of vertebrate lysozyme"/>
    <property type="match status" value="1"/>
</dbReference>
<feature type="signal peptide" evidence="1">
    <location>
        <begin position="1"/>
        <end position="29"/>
    </location>
</feature>
<name>W0SK73_9PROT</name>
<dbReference type="OrthoDB" id="8858386at2"/>
<sequence>MRLRFAPVSKTFRSIAVAHGLLLSISATAADYPWTLLKSPTFKTAYFKMLGPNQNAPWLRKLHGPSAPVEYVQLVSRNEEFVLLDVCKPHDCGNTNALILYSEARGAAFALLFTDGTAKYLGSPPDDVKDTLSHHFEKRRSK</sequence>
<dbReference type="Proteomes" id="UP000031637">
    <property type="component" value="Chromosome"/>
</dbReference>
<keyword evidence="3" id="KW-1185">Reference proteome</keyword>
<protein>
    <recommendedName>
        <fullName evidence="4">Inhibitor of vertebrate lysozyme</fullName>
    </recommendedName>
</protein>
<dbReference type="KEGG" id="shd:SUTH_03501"/>
<organism evidence="2 3">
    <name type="scientific">Sulfuritalea hydrogenivorans sk43H</name>
    <dbReference type="NCBI Taxonomy" id="1223802"/>
    <lineage>
        <taxon>Bacteria</taxon>
        <taxon>Pseudomonadati</taxon>
        <taxon>Pseudomonadota</taxon>
        <taxon>Betaproteobacteria</taxon>
        <taxon>Nitrosomonadales</taxon>
        <taxon>Sterolibacteriaceae</taxon>
        <taxon>Sulfuritalea</taxon>
    </lineage>
</organism>
<evidence type="ECO:0000256" key="1">
    <source>
        <dbReference type="SAM" id="SignalP"/>
    </source>
</evidence>
<gene>
    <name evidence="2" type="ORF">SUTH_03501</name>
</gene>
<proteinExistence type="predicted"/>
<reference evidence="2 3" key="1">
    <citation type="journal article" date="2014" name="Syst. Appl. Microbiol.">
        <title>Complete genomes of freshwater sulfur oxidizers Sulfuricella denitrificans skB26 and Sulfuritalea hydrogenivorans sk43H: genetic insights into the sulfur oxidation pathway of betaproteobacteria.</title>
        <authorList>
            <person name="Watanabe T."/>
            <person name="Kojima H."/>
            <person name="Fukui M."/>
        </authorList>
    </citation>
    <scope>NUCLEOTIDE SEQUENCE [LARGE SCALE GENOMIC DNA]</scope>
    <source>
        <strain evidence="2">DSM22779</strain>
    </source>
</reference>